<keyword evidence="2" id="KW-0472">Membrane</keyword>
<reference evidence="3 4" key="1">
    <citation type="submission" date="2016-10" db="EMBL/GenBank/DDBJ databases">
        <authorList>
            <person name="de Groot N.N."/>
        </authorList>
    </citation>
    <scope>NUCLEOTIDE SEQUENCE [LARGE SCALE GENOMIC DNA]</scope>
    <source>
        <strain evidence="3 4">CGMCC 4.1877</strain>
    </source>
</reference>
<keyword evidence="2" id="KW-0812">Transmembrane</keyword>
<feature type="transmembrane region" description="Helical" evidence="2">
    <location>
        <begin position="133"/>
        <end position="153"/>
    </location>
</feature>
<gene>
    <name evidence="3" type="ORF">SAMN05216207_104437</name>
</gene>
<evidence type="ECO:0000256" key="1">
    <source>
        <dbReference type="SAM" id="MobiDB-lite"/>
    </source>
</evidence>
<feature type="compositionally biased region" description="Pro residues" evidence="1">
    <location>
        <begin position="12"/>
        <end position="22"/>
    </location>
</feature>
<feature type="transmembrane region" description="Helical" evidence="2">
    <location>
        <begin position="106"/>
        <end position="127"/>
    </location>
</feature>
<proteinExistence type="predicted"/>
<dbReference type="AlphaFoldDB" id="A0A1I5G9D0"/>
<accession>A0A1I5G9D0</accession>
<feature type="transmembrane region" description="Helical" evidence="2">
    <location>
        <begin position="74"/>
        <end position="99"/>
    </location>
</feature>
<evidence type="ECO:0000313" key="4">
    <source>
        <dbReference type="Proteomes" id="UP000199614"/>
    </source>
</evidence>
<evidence type="ECO:0000256" key="2">
    <source>
        <dbReference type="SAM" id="Phobius"/>
    </source>
</evidence>
<dbReference type="OrthoDB" id="3578839at2"/>
<dbReference type="STRING" id="260086.SAMN05216207_104437"/>
<dbReference type="RefSeq" id="WP_143105554.1">
    <property type="nucleotide sequence ID" value="NZ_FOUY01000044.1"/>
</dbReference>
<protein>
    <submittedName>
        <fullName evidence="3">Uncharacterized protein</fullName>
    </submittedName>
</protein>
<name>A0A1I5G9D0_PSUAM</name>
<sequence length="185" mass="19693">MRPRTSRRSSEPLPPAPTRPAPPAPAALRWLVPCVAVGVALLIALPAVLAFDRGFTADAIMQNEPALDPSHLELAIDLVILDAVVWHAIDVVLSVWFVVKTLQGRHWARVALTAYLVIATAGSLYSAASGTQFLWAVVPSDAIHVVMLALLWVPRSVRDFFTAHRARSAVPTGTGPRAAGEAGTG</sequence>
<dbReference type="EMBL" id="FOUY01000044">
    <property type="protein sequence ID" value="SFO32522.1"/>
    <property type="molecule type" value="Genomic_DNA"/>
</dbReference>
<feature type="region of interest" description="Disordered" evidence="1">
    <location>
        <begin position="1"/>
        <end position="22"/>
    </location>
</feature>
<organism evidence="3 4">
    <name type="scientific">Pseudonocardia ammonioxydans</name>
    <dbReference type="NCBI Taxonomy" id="260086"/>
    <lineage>
        <taxon>Bacteria</taxon>
        <taxon>Bacillati</taxon>
        <taxon>Actinomycetota</taxon>
        <taxon>Actinomycetes</taxon>
        <taxon>Pseudonocardiales</taxon>
        <taxon>Pseudonocardiaceae</taxon>
        <taxon>Pseudonocardia</taxon>
    </lineage>
</organism>
<keyword evidence="2" id="KW-1133">Transmembrane helix</keyword>
<dbReference type="Proteomes" id="UP000199614">
    <property type="component" value="Unassembled WGS sequence"/>
</dbReference>
<evidence type="ECO:0000313" key="3">
    <source>
        <dbReference type="EMBL" id="SFO32522.1"/>
    </source>
</evidence>
<feature type="transmembrane region" description="Helical" evidence="2">
    <location>
        <begin position="30"/>
        <end position="51"/>
    </location>
</feature>
<keyword evidence="4" id="KW-1185">Reference proteome</keyword>